<dbReference type="PANTHER" id="PTHR21340:SF0">
    <property type="entry name" value="BIS(5'-NUCLEOSYL)-TETRAPHOSPHATASE [ASYMMETRICAL]"/>
    <property type="match status" value="1"/>
</dbReference>
<feature type="compositionally biased region" description="Polar residues" evidence="2">
    <location>
        <begin position="213"/>
        <end position="223"/>
    </location>
</feature>
<dbReference type="Proteomes" id="UP000799291">
    <property type="component" value="Unassembled WGS sequence"/>
</dbReference>
<evidence type="ECO:0000256" key="1">
    <source>
        <dbReference type="ARBA" id="ARBA00022801"/>
    </source>
</evidence>
<feature type="region of interest" description="Disordered" evidence="2">
    <location>
        <begin position="193"/>
        <end position="260"/>
    </location>
</feature>
<feature type="non-terminal residue" evidence="4">
    <location>
        <position position="1"/>
    </location>
</feature>
<dbReference type="InterPro" id="IPR020084">
    <property type="entry name" value="NUDIX_hydrolase_CS"/>
</dbReference>
<feature type="domain" description="Nudix hydrolase" evidence="3">
    <location>
        <begin position="25"/>
        <end position="183"/>
    </location>
</feature>
<proteinExistence type="predicted"/>
<dbReference type="PROSITE" id="PS51462">
    <property type="entry name" value="NUDIX"/>
    <property type="match status" value="1"/>
</dbReference>
<evidence type="ECO:0000256" key="2">
    <source>
        <dbReference type="SAM" id="MobiDB-lite"/>
    </source>
</evidence>
<feature type="compositionally biased region" description="Basic residues" evidence="2">
    <location>
        <begin position="245"/>
        <end position="260"/>
    </location>
</feature>
<evidence type="ECO:0000313" key="4">
    <source>
        <dbReference type="EMBL" id="KAF2691351.1"/>
    </source>
</evidence>
<organism evidence="4 5">
    <name type="scientific">Lentithecium fluviatile CBS 122367</name>
    <dbReference type="NCBI Taxonomy" id="1168545"/>
    <lineage>
        <taxon>Eukaryota</taxon>
        <taxon>Fungi</taxon>
        <taxon>Dikarya</taxon>
        <taxon>Ascomycota</taxon>
        <taxon>Pezizomycotina</taxon>
        <taxon>Dothideomycetes</taxon>
        <taxon>Pleosporomycetidae</taxon>
        <taxon>Pleosporales</taxon>
        <taxon>Massarineae</taxon>
        <taxon>Lentitheciaceae</taxon>
        <taxon>Lentithecium</taxon>
    </lineage>
</organism>
<dbReference type="Pfam" id="PF00293">
    <property type="entry name" value="NUDIX"/>
    <property type="match status" value="1"/>
</dbReference>
<dbReference type="AlphaFoldDB" id="A0A6G1JM93"/>
<dbReference type="PROSITE" id="PS00893">
    <property type="entry name" value="NUDIX_BOX"/>
    <property type="match status" value="1"/>
</dbReference>
<dbReference type="OrthoDB" id="10259236at2759"/>
<dbReference type="InterPro" id="IPR000086">
    <property type="entry name" value="NUDIX_hydrolase_dom"/>
</dbReference>
<reference evidence="4" key="1">
    <citation type="journal article" date="2020" name="Stud. Mycol.">
        <title>101 Dothideomycetes genomes: a test case for predicting lifestyles and emergence of pathogens.</title>
        <authorList>
            <person name="Haridas S."/>
            <person name="Albert R."/>
            <person name="Binder M."/>
            <person name="Bloem J."/>
            <person name="Labutti K."/>
            <person name="Salamov A."/>
            <person name="Andreopoulos B."/>
            <person name="Baker S."/>
            <person name="Barry K."/>
            <person name="Bills G."/>
            <person name="Bluhm B."/>
            <person name="Cannon C."/>
            <person name="Castanera R."/>
            <person name="Culley D."/>
            <person name="Daum C."/>
            <person name="Ezra D."/>
            <person name="Gonzalez J."/>
            <person name="Henrissat B."/>
            <person name="Kuo A."/>
            <person name="Liang C."/>
            <person name="Lipzen A."/>
            <person name="Lutzoni F."/>
            <person name="Magnuson J."/>
            <person name="Mondo S."/>
            <person name="Nolan M."/>
            <person name="Ohm R."/>
            <person name="Pangilinan J."/>
            <person name="Park H.-J."/>
            <person name="Ramirez L."/>
            <person name="Alfaro M."/>
            <person name="Sun H."/>
            <person name="Tritt A."/>
            <person name="Yoshinaga Y."/>
            <person name="Zwiers L.-H."/>
            <person name="Turgeon B."/>
            <person name="Goodwin S."/>
            <person name="Spatafora J."/>
            <person name="Crous P."/>
            <person name="Grigoriev I."/>
        </authorList>
    </citation>
    <scope>NUCLEOTIDE SEQUENCE</scope>
    <source>
        <strain evidence="4">CBS 122367</strain>
    </source>
</reference>
<keyword evidence="5" id="KW-1185">Reference proteome</keyword>
<name>A0A6G1JM93_9PLEO</name>
<gene>
    <name evidence="4" type="ORF">K458DRAFT_287498</name>
</gene>
<keyword evidence="1" id="KW-0378">Hydrolase</keyword>
<dbReference type="SUPFAM" id="SSF55811">
    <property type="entry name" value="Nudix"/>
    <property type="match status" value="1"/>
</dbReference>
<dbReference type="GO" id="GO:0006167">
    <property type="term" value="P:AMP biosynthetic process"/>
    <property type="evidence" value="ECO:0007669"/>
    <property type="project" value="TreeGrafter"/>
</dbReference>
<dbReference type="InterPro" id="IPR015797">
    <property type="entry name" value="NUDIX_hydrolase-like_dom_sf"/>
</dbReference>
<dbReference type="EMBL" id="MU005570">
    <property type="protein sequence ID" value="KAF2691351.1"/>
    <property type="molecule type" value="Genomic_DNA"/>
</dbReference>
<accession>A0A6G1JM93</accession>
<dbReference type="GO" id="GO:0006754">
    <property type="term" value="P:ATP biosynthetic process"/>
    <property type="evidence" value="ECO:0007669"/>
    <property type="project" value="TreeGrafter"/>
</dbReference>
<dbReference type="InterPro" id="IPR051325">
    <property type="entry name" value="Nudix_hydrolase_domain"/>
</dbReference>
<dbReference type="PANTHER" id="PTHR21340">
    <property type="entry name" value="DIADENOSINE 5,5-P1,P4-TETRAPHOSPHATE PYROPHOSPHOHYDROLASE MUTT"/>
    <property type="match status" value="1"/>
</dbReference>
<evidence type="ECO:0000313" key="5">
    <source>
        <dbReference type="Proteomes" id="UP000799291"/>
    </source>
</evidence>
<protein>
    <recommendedName>
        <fullName evidence="3">Nudix hydrolase domain-containing protein</fullName>
    </recommendedName>
</protein>
<sequence>HRLYHPQPPRMAQSTFASRELESEDFVESCGAILFDFSEAQKKVCLVRTTYNKEWLLAKGRRNHGESRKDAALREVMEETGYRCKLLPVTMRTRATPPDARADIKNQARVYEGLTEPFWCTVRTMKKCTKIIWWYIAVLDDHDAAAEKLPGEEKLEPEFMDCSKALETLTYQSDRDLLAKAIKLVDDTLFGKQNPGKQAAGKEAPSKALGDTHSGSQSGNQSGYVLPRKRKMKAKESNGVFQVAKRIKPSKKKKNKQQTL</sequence>
<evidence type="ECO:0000259" key="3">
    <source>
        <dbReference type="PROSITE" id="PS51462"/>
    </source>
</evidence>
<dbReference type="GO" id="GO:0004081">
    <property type="term" value="F:bis(5'-nucleosyl)-tetraphosphatase (asymmetrical) activity"/>
    <property type="evidence" value="ECO:0007669"/>
    <property type="project" value="TreeGrafter"/>
</dbReference>
<dbReference type="Gene3D" id="3.90.79.10">
    <property type="entry name" value="Nucleoside Triphosphate Pyrophosphohydrolase"/>
    <property type="match status" value="1"/>
</dbReference>